<dbReference type="GO" id="GO:0016709">
    <property type="term" value="F:oxidoreductase activity, acting on paired donors, with incorporation or reduction of molecular oxygen, NAD(P)H as one donor, and incorporation of one atom of oxygen"/>
    <property type="evidence" value="ECO:0007669"/>
    <property type="project" value="UniProtKB-ARBA"/>
</dbReference>
<dbReference type="InterPro" id="IPR036188">
    <property type="entry name" value="FAD/NAD-bd_sf"/>
</dbReference>
<keyword evidence="3" id="KW-0274">FAD</keyword>
<reference evidence="5 6" key="1">
    <citation type="submission" date="2019-03" db="EMBL/GenBank/DDBJ databases">
        <title>Genomic Encyclopedia of Archaeal and Bacterial Type Strains, Phase II (KMG-II): from individual species to whole genera.</title>
        <authorList>
            <person name="Goeker M."/>
        </authorList>
    </citation>
    <scope>NUCLEOTIDE SEQUENCE [LARGE SCALE GENOMIC DNA]</scope>
    <source>
        <strain evidence="5 6">DSM 45499</strain>
    </source>
</reference>
<keyword evidence="6" id="KW-1185">Reference proteome</keyword>
<feature type="domain" description="FAD-binding" evidence="4">
    <location>
        <begin position="1"/>
        <end position="40"/>
    </location>
</feature>
<evidence type="ECO:0000313" key="6">
    <source>
        <dbReference type="Proteomes" id="UP000294927"/>
    </source>
</evidence>
<dbReference type="Gene3D" id="3.40.30.120">
    <property type="match status" value="1"/>
</dbReference>
<name>A0A4V3FV04_9PSEU</name>
<dbReference type="PANTHER" id="PTHR43004:SF19">
    <property type="entry name" value="BINDING MONOOXYGENASE, PUTATIVE (JCVI)-RELATED"/>
    <property type="match status" value="1"/>
</dbReference>
<dbReference type="GO" id="GO:0071949">
    <property type="term" value="F:FAD binding"/>
    <property type="evidence" value="ECO:0007669"/>
    <property type="project" value="InterPro"/>
</dbReference>
<organism evidence="5 6">
    <name type="scientific">Actinophytocola oryzae</name>
    <dbReference type="NCBI Taxonomy" id="502181"/>
    <lineage>
        <taxon>Bacteria</taxon>
        <taxon>Bacillati</taxon>
        <taxon>Actinomycetota</taxon>
        <taxon>Actinomycetes</taxon>
        <taxon>Pseudonocardiales</taxon>
        <taxon>Pseudonocardiaceae</taxon>
    </lineage>
</organism>
<protein>
    <submittedName>
        <fullName evidence="5">FAD binding domain-containing protein</fullName>
    </submittedName>
</protein>
<evidence type="ECO:0000313" key="5">
    <source>
        <dbReference type="EMBL" id="TDV57271.1"/>
    </source>
</evidence>
<dbReference type="PANTHER" id="PTHR43004">
    <property type="entry name" value="TRK SYSTEM POTASSIUM UPTAKE PROTEIN"/>
    <property type="match status" value="1"/>
</dbReference>
<dbReference type="InterPro" id="IPR002938">
    <property type="entry name" value="FAD-bd"/>
</dbReference>
<evidence type="ECO:0000256" key="1">
    <source>
        <dbReference type="ARBA" id="ARBA00001974"/>
    </source>
</evidence>
<dbReference type="AlphaFoldDB" id="A0A4V3FV04"/>
<accession>A0A4V3FV04</accession>
<dbReference type="Pfam" id="PF01494">
    <property type="entry name" value="FAD_binding_3"/>
    <property type="match status" value="1"/>
</dbReference>
<dbReference type="InterPro" id="IPR050641">
    <property type="entry name" value="RIFMO-like"/>
</dbReference>
<keyword evidence="2" id="KW-0285">Flavoprotein</keyword>
<dbReference type="EMBL" id="SOCP01000001">
    <property type="protein sequence ID" value="TDV57271.1"/>
    <property type="molecule type" value="Genomic_DNA"/>
</dbReference>
<dbReference type="Proteomes" id="UP000294927">
    <property type="component" value="Unassembled WGS sequence"/>
</dbReference>
<evidence type="ECO:0000256" key="3">
    <source>
        <dbReference type="ARBA" id="ARBA00022827"/>
    </source>
</evidence>
<dbReference type="Pfam" id="PF21274">
    <property type="entry name" value="Rng_hyd_C"/>
    <property type="match status" value="1"/>
</dbReference>
<sequence length="176" mass="18869">MQDAANLSWKLAAVLRGAPEALLDSYQSERHPVGRAVLRSSGAIIRAAMIRSSLGRAVRGFLGDHVLSVPRIREKVTGQLTGIGYHYPAPSGAHPSVGTRAQDRTFADGTRLYEALRGQHFVLTGAEDVTPWSDRVRTTGPTDGPMTLVRPDGYVGWAGTDPGDLRETLTALVGKP</sequence>
<proteinExistence type="predicted"/>
<gene>
    <name evidence="5" type="ORF">CLV71_101142</name>
</gene>
<evidence type="ECO:0000256" key="2">
    <source>
        <dbReference type="ARBA" id="ARBA00022630"/>
    </source>
</evidence>
<comment type="caution">
    <text evidence="5">The sequence shown here is derived from an EMBL/GenBank/DDBJ whole genome shotgun (WGS) entry which is preliminary data.</text>
</comment>
<evidence type="ECO:0000259" key="4">
    <source>
        <dbReference type="Pfam" id="PF01494"/>
    </source>
</evidence>
<dbReference type="Gene3D" id="3.50.50.60">
    <property type="entry name" value="FAD/NAD(P)-binding domain"/>
    <property type="match status" value="1"/>
</dbReference>
<comment type="cofactor">
    <cofactor evidence="1">
        <name>FAD</name>
        <dbReference type="ChEBI" id="CHEBI:57692"/>
    </cofactor>
</comment>
<dbReference type="SUPFAM" id="SSF51905">
    <property type="entry name" value="FAD/NAD(P)-binding domain"/>
    <property type="match status" value="1"/>
</dbReference>